<dbReference type="SUPFAM" id="SSF57667">
    <property type="entry name" value="beta-beta-alpha zinc fingers"/>
    <property type="match status" value="1"/>
</dbReference>
<feature type="domain" description="C2H2-type" evidence="7">
    <location>
        <begin position="728"/>
        <end position="751"/>
    </location>
</feature>
<evidence type="ECO:0000256" key="6">
    <source>
        <dbReference type="SAM" id="MobiDB-lite"/>
    </source>
</evidence>
<dbReference type="InterPro" id="IPR036236">
    <property type="entry name" value="Znf_C2H2_sf"/>
</dbReference>
<protein>
    <submittedName>
        <fullName evidence="9">Zinc finger protein 91</fullName>
    </submittedName>
</protein>
<feature type="region of interest" description="Disordered" evidence="6">
    <location>
        <begin position="788"/>
        <end position="817"/>
    </location>
</feature>
<dbReference type="InterPro" id="IPR013087">
    <property type="entry name" value="Znf_C2H2_type"/>
</dbReference>
<proteinExistence type="predicted"/>
<evidence type="ECO:0000256" key="2">
    <source>
        <dbReference type="ARBA" id="ARBA00022737"/>
    </source>
</evidence>
<feature type="domain" description="C2H2-type" evidence="7">
    <location>
        <begin position="929"/>
        <end position="957"/>
    </location>
</feature>
<keyword evidence="8" id="KW-1185">Reference proteome</keyword>
<evidence type="ECO:0000256" key="1">
    <source>
        <dbReference type="ARBA" id="ARBA00022723"/>
    </source>
</evidence>
<feature type="compositionally biased region" description="Low complexity" evidence="6">
    <location>
        <begin position="1056"/>
        <end position="1065"/>
    </location>
</feature>
<dbReference type="RefSeq" id="XP_058980612.1">
    <property type="nucleotide sequence ID" value="XM_059124629.1"/>
</dbReference>
<feature type="domain" description="C2H2-type" evidence="7">
    <location>
        <begin position="859"/>
        <end position="883"/>
    </location>
</feature>
<reference evidence="9" key="1">
    <citation type="submission" date="2025-08" db="UniProtKB">
        <authorList>
            <consortium name="RefSeq"/>
        </authorList>
    </citation>
    <scope>IDENTIFICATION</scope>
    <source>
        <strain evidence="9">Aabys</strain>
        <tissue evidence="9">Whole body</tissue>
    </source>
</reference>
<accession>A0ABM3V4B0</accession>
<dbReference type="PANTHER" id="PTHR24379">
    <property type="entry name" value="KRAB AND ZINC FINGER DOMAIN-CONTAINING"/>
    <property type="match status" value="1"/>
</dbReference>
<evidence type="ECO:0000256" key="3">
    <source>
        <dbReference type="ARBA" id="ARBA00022771"/>
    </source>
</evidence>
<sequence>MVYVTTNGAASDQHMLHNIPDAPNAEIKQEDELIIEDTDSGNIQWCFINTLDLNEDDDFSSGPKHTATVLNRSHDDIIEISDDDVDGDDDDNCERVYINNTPMLDIHPDIETSEIDIINEPIQEISFCLESNEDNKMETSSLLEKEETLPSESMPKCEDTIVKAKLESDAKEFLDEEVPLLNRRNRRSLVQTKIPGPINNDSDIVAVAKELLAQKCMKIKCNICSETFSYSTYTWIKHIRDIHHDMHMEILSNYRFQDGQNAICRVCKIKISCQTNHLIHYFFHHSKDVPKLFMCSSCDLVETSVFDLKKHQAVHSLTTKDIKPVTPLKLVANCDKAMNECPKCGKGFKNSGSLEFHFFSSHLRDFWAKFQYSCHLCDKEDASKNHGSSRKNYYEHLINHHKLNNWKRLKFRKFDNGHHLQCIECLRIFTQTNDIKKLVSHYLCHEATCLWTCRYCRGTYRFQDWPSLHMCNAMKYAFQTKKPLIKQESNEEMNKTIKEENVEENKASIKKLLSFEEFEAYIWHVCPFCNEKFNKFEQWRLHIREIHHINSLEGLNMNIIADEAEMLQCLECFEKIPKNPIELHKHRFQHLPFLPYKCRHCPKSLETYSLAFIHVSQQCVDPAAKLSDSKDSFVQIHEAKLPKPSVEYTSVESCIHFSCHFCPNKRFPLFSDISMHFSTVHDHFRQYFSKCSAKENHMVCKICQADVNSNRSCYLMEHYFSHLDEKPFRCRKCHRSYPSYSTTSRHVKDYHQECVAVTTKVEKSNNKIERNEDNRNITPTKIKIKTEKEVSPLMQDRKPNCSKSAKPVETEKGNKPDEAVVKNEKTEGEVSAELELESEFSFFDYRAKLYKKYSKFITFACPECNASFSTMTRWEIHIRIQHSFFDTKNFFTSDPKSGDLKCIECNTTHPDKASAQRRHILSHLAHTSFVCALCPSRFTQLNTLYRHLERVHFATARLKCPLCPKISNTPYARSEHMKASHSSKDWPESVCLMCFNTVENMDYHIKMHHANRTKLTVCKICGLSFKQKLEEHMKTKHKKHRRKTTTKQQEQKENATTSTVSTTVTGKKRPSSLQEANKSNSKRQCLSNDLKVNSSTSKLNKN</sequence>
<dbReference type="GeneID" id="101891300"/>
<evidence type="ECO:0000256" key="4">
    <source>
        <dbReference type="ARBA" id="ARBA00022833"/>
    </source>
</evidence>
<feature type="region of interest" description="Disordered" evidence="6">
    <location>
        <begin position="1032"/>
        <end position="1102"/>
    </location>
</feature>
<organism evidence="8 9">
    <name type="scientific">Musca domestica</name>
    <name type="common">House fly</name>
    <dbReference type="NCBI Taxonomy" id="7370"/>
    <lineage>
        <taxon>Eukaryota</taxon>
        <taxon>Metazoa</taxon>
        <taxon>Ecdysozoa</taxon>
        <taxon>Arthropoda</taxon>
        <taxon>Hexapoda</taxon>
        <taxon>Insecta</taxon>
        <taxon>Pterygota</taxon>
        <taxon>Neoptera</taxon>
        <taxon>Endopterygota</taxon>
        <taxon>Diptera</taxon>
        <taxon>Brachycera</taxon>
        <taxon>Muscomorpha</taxon>
        <taxon>Muscoidea</taxon>
        <taxon>Muscidae</taxon>
        <taxon>Musca</taxon>
    </lineage>
</organism>
<evidence type="ECO:0000313" key="8">
    <source>
        <dbReference type="Proteomes" id="UP001652621"/>
    </source>
</evidence>
<dbReference type="PANTHER" id="PTHR24379:SF121">
    <property type="entry name" value="C2H2-TYPE DOMAIN-CONTAINING PROTEIN"/>
    <property type="match status" value="1"/>
</dbReference>
<feature type="compositionally biased region" description="Basic and acidic residues" evidence="6">
    <location>
        <begin position="788"/>
        <end position="799"/>
    </location>
</feature>
<keyword evidence="4" id="KW-0862">Zinc</keyword>
<feature type="compositionally biased region" description="Basic and acidic residues" evidence="6">
    <location>
        <begin position="806"/>
        <end position="817"/>
    </location>
</feature>
<evidence type="ECO:0000313" key="9">
    <source>
        <dbReference type="RefSeq" id="XP_058980612.1"/>
    </source>
</evidence>
<evidence type="ECO:0000259" key="7">
    <source>
        <dbReference type="PROSITE" id="PS50157"/>
    </source>
</evidence>
<dbReference type="SMART" id="SM00355">
    <property type="entry name" value="ZnF_C2H2"/>
    <property type="match status" value="17"/>
</dbReference>
<gene>
    <name evidence="9" type="primary">LOC101891300</name>
</gene>
<keyword evidence="2" id="KW-0677">Repeat</keyword>
<dbReference type="PROSITE" id="PS00028">
    <property type="entry name" value="ZINC_FINGER_C2H2_1"/>
    <property type="match status" value="4"/>
</dbReference>
<evidence type="ECO:0000256" key="5">
    <source>
        <dbReference type="PROSITE-ProRule" id="PRU00042"/>
    </source>
</evidence>
<keyword evidence="3 5" id="KW-0863">Zinc-finger</keyword>
<feature type="compositionally biased region" description="Basic residues" evidence="6">
    <location>
        <begin position="1034"/>
        <end position="1045"/>
    </location>
</feature>
<feature type="domain" description="C2H2-type" evidence="7">
    <location>
        <begin position="339"/>
        <end position="362"/>
    </location>
</feature>
<name>A0ABM3V4B0_MUSDO</name>
<dbReference type="PROSITE" id="PS50157">
    <property type="entry name" value="ZINC_FINGER_C2H2_2"/>
    <property type="match status" value="4"/>
</dbReference>
<keyword evidence="1" id="KW-0479">Metal-binding</keyword>
<feature type="compositionally biased region" description="Polar residues" evidence="6">
    <location>
        <begin position="1071"/>
        <end position="1102"/>
    </location>
</feature>
<dbReference type="Gene3D" id="3.30.160.60">
    <property type="entry name" value="Classic Zinc Finger"/>
    <property type="match status" value="3"/>
</dbReference>
<dbReference type="Proteomes" id="UP001652621">
    <property type="component" value="Unplaced"/>
</dbReference>